<proteinExistence type="predicted"/>
<dbReference type="EMBL" id="CM011696">
    <property type="protein sequence ID" value="TMS03042.1"/>
    <property type="molecule type" value="Genomic_DNA"/>
</dbReference>
<accession>A0ACD3Q7C4</accession>
<sequence length="58" mass="6664">MVVASPLVQVQAQMDSEVDEVFLNVTPLHRAERYIQTELNKLQNSVRGGEMKRYNKSD</sequence>
<keyword evidence="2" id="KW-1185">Reference proteome</keyword>
<gene>
    <name evidence="1" type="ORF">E3U43_021022</name>
</gene>
<name>A0ACD3Q7C4_LARCR</name>
<evidence type="ECO:0000313" key="2">
    <source>
        <dbReference type="Proteomes" id="UP000793456"/>
    </source>
</evidence>
<organism evidence="1 2">
    <name type="scientific">Larimichthys crocea</name>
    <name type="common">Large yellow croaker</name>
    <name type="synonym">Pseudosciaena crocea</name>
    <dbReference type="NCBI Taxonomy" id="215358"/>
    <lineage>
        <taxon>Eukaryota</taxon>
        <taxon>Metazoa</taxon>
        <taxon>Chordata</taxon>
        <taxon>Craniata</taxon>
        <taxon>Vertebrata</taxon>
        <taxon>Euteleostomi</taxon>
        <taxon>Actinopterygii</taxon>
        <taxon>Neopterygii</taxon>
        <taxon>Teleostei</taxon>
        <taxon>Neoteleostei</taxon>
        <taxon>Acanthomorphata</taxon>
        <taxon>Eupercaria</taxon>
        <taxon>Sciaenidae</taxon>
        <taxon>Larimichthys</taxon>
    </lineage>
</organism>
<comment type="caution">
    <text evidence="1">The sequence shown here is derived from an EMBL/GenBank/DDBJ whole genome shotgun (WGS) entry which is preliminary data.</text>
</comment>
<reference evidence="1" key="1">
    <citation type="submission" date="2018-11" db="EMBL/GenBank/DDBJ databases">
        <title>The sequence and de novo assembly of Larimichthys crocea genome using PacBio and Hi-C technologies.</title>
        <authorList>
            <person name="Xu P."/>
            <person name="Chen B."/>
            <person name="Zhou Z."/>
            <person name="Ke Q."/>
            <person name="Wu Y."/>
            <person name="Bai H."/>
            <person name="Pu F."/>
        </authorList>
    </citation>
    <scope>NUCLEOTIDE SEQUENCE</scope>
    <source>
        <tissue evidence="1">Muscle</tissue>
    </source>
</reference>
<evidence type="ECO:0000313" key="1">
    <source>
        <dbReference type="EMBL" id="TMS03042.1"/>
    </source>
</evidence>
<dbReference type="Proteomes" id="UP000793456">
    <property type="component" value="Chromosome XXIII"/>
</dbReference>
<protein>
    <submittedName>
        <fullName evidence="1">Uncharacterized protein</fullName>
    </submittedName>
</protein>